<dbReference type="GO" id="GO:0031122">
    <property type="term" value="P:cytoplasmic microtubule organization"/>
    <property type="evidence" value="ECO:0007669"/>
    <property type="project" value="TreeGrafter"/>
</dbReference>
<dbReference type="EMBL" id="FXLY01000003">
    <property type="protein sequence ID" value="SMN18922.1"/>
    <property type="molecule type" value="Genomic_DNA"/>
</dbReference>
<keyword evidence="6" id="KW-1185">Reference proteome</keyword>
<reference evidence="5 6" key="1">
    <citation type="submission" date="2017-04" db="EMBL/GenBank/DDBJ databases">
        <authorList>
            <person name="Afonso C.L."/>
            <person name="Miller P.J."/>
            <person name="Scott M.A."/>
            <person name="Spackman E."/>
            <person name="Goraichik I."/>
            <person name="Dimitrov K.M."/>
            <person name="Suarez D.L."/>
            <person name="Swayne D.E."/>
        </authorList>
    </citation>
    <scope>NUCLEOTIDE SEQUENCE [LARGE SCALE GENOMIC DNA]</scope>
</reference>
<dbReference type="OrthoDB" id="5295208at2759"/>
<evidence type="ECO:0000256" key="1">
    <source>
        <dbReference type="ARBA" id="ARBA00004496"/>
    </source>
</evidence>
<dbReference type="Gene3D" id="2.30.30.190">
    <property type="entry name" value="CAP Gly-rich-like domain"/>
    <property type="match status" value="1"/>
</dbReference>
<dbReference type="InterPro" id="IPR036859">
    <property type="entry name" value="CAP-Gly_dom_sf"/>
</dbReference>
<protein>
    <submittedName>
        <fullName evidence="5">Similar to Saccharomyces cerevisiae YNL148C ALF1 Alpha-tubulin folding protein, similar to mammalian cofactor B</fullName>
    </submittedName>
</protein>
<organism evidence="5 6">
    <name type="scientific">Maudiozyma saulgeensis</name>
    <dbReference type="NCBI Taxonomy" id="1789683"/>
    <lineage>
        <taxon>Eukaryota</taxon>
        <taxon>Fungi</taxon>
        <taxon>Dikarya</taxon>
        <taxon>Ascomycota</taxon>
        <taxon>Saccharomycotina</taxon>
        <taxon>Saccharomycetes</taxon>
        <taxon>Saccharomycetales</taxon>
        <taxon>Saccharomycetaceae</taxon>
        <taxon>Maudiozyma</taxon>
    </lineage>
</organism>
<sequence length="248" mass="28211">MVEVLITSDLVSVQKSLSTDITLTELCSKLNTITGVEPNDMKLRLSYTNSREDTIIVPCRTHGVNQPLLPNDSAQVTAISVEDTNATSVTNQLKRDSSSPDSNVAFKLSEEEYESRESSVLRWKKDNQLGRFDPKYLVKRNEELRLHKDKMNNLDVGQRCTVKTEDQPERRGWLRYLGKVPEINVEDIWCGVEFDEPLGKNDGSYKGVQYFGPVGNKYGAFVKPRFVETGEQYEPFDIDFSDSEDDEI</sequence>
<dbReference type="PROSITE" id="PS50245">
    <property type="entry name" value="CAP_GLY_2"/>
    <property type="match status" value="1"/>
</dbReference>
<dbReference type="Gene3D" id="3.10.20.90">
    <property type="entry name" value="Phosphatidylinositol 3-kinase Catalytic Subunit, Chain A, domain 1"/>
    <property type="match status" value="1"/>
</dbReference>
<keyword evidence="2" id="KW-0963">Cytoplasm</keyword>
<evidence type="ECO:0000256" key="2">
    <source>
        <dbReference type="ARBA" id="ARBA00022490"/>
    </source>
</evidence>
<dbReference type="InterPro" id="IPR000938">
    <property type="entry name" value="CAP-Gly_domain"/>
</dbReference>
<dbReference type="Pfam" id="PF14560">
    <property type="entry name" value="Ubiquitin_2"/>
    <property type="match status" value="1"/>
</dbReference>
<feature type="domain" description="CAP-Gly" evidence="4">
    <location>
        <begin position="188"/>
        <end position="223"/>
    </location>
</feature>
<dbReference type="GO" id="GO:0051010">
    <property type="term" value="F:microtubule plus-end binding"/>
    <property type="evidence" value="ECO:0007669"/>
    <property type="project" value="TreeGrafter"/>
</dbReference>
<evidence type="ECO:0000313" key="6">
    <source>
        <dbReference type="Proteomes" id="UP000196158"/>
    </source>
</evidence>
<evidence type="ECO:0000256" key="3">
    <source>
        <dbReference type="ARBA" id="ARBA00025779"/>
    </source>
</evidence>
<comment type="similarity">
    <text evidence="3">Belongs to the TBCB family.</text>
</comment>
<dbReference type="SMART" id="SM01052">
    <property type="entry name" value="CAP_GLY"/>
    <property type="match status" value="1"/>
</dbReference>
<dbReference type="PANTHER" id="PTHR18916:SF85">
    <property type="entry name" value="TUBULIN-FOLDING COFACTOR B"/>
    <property type="match status" value="1"/>
</dbReference>
<dbReference type="GO" id="GO:0005737">
    <property type="term" value="C:cytoplasm"/>
    <property type="evidence" value="ECO:0007669"/>
    <property type="project" value="UniProtKB-SubCell"/>
</dbReference>
<dbReference type="PROSITE" id="PS00845">
    <property type="entry name" value="CAP_GLY_1"/>
    <property type="match status" value="1"/>
</dbReference>
<name>A0A1X7QZQ5_9SACH</name>
<dbReference type="AlphaFoldDB" id="A0A1X7QZQ5"/>
<dbReference type="PANTHER" id="PTHR18916">
    <property type="entry name" value="DYNACTIN 1-RELATED MICROTUBULE-BINDING"/>
    <property type="match status" value="1"/>
</dbReference>
<dbReference type="SUPFAM" id="SSF74924">
    <property type="entry name" value="Cap-Gly domain"/>
    <property type="match status" value="1"/>
</dbReference>
<accession>A0A1X7QZQ5</accession>
<evidence type="ECO:0000313" key="5">
    <source>
        <dbReference type="EMBL" id="SMN18922.1"/>
    </source>
</evidence>
<evidence type="ECO:0000259" key="4">
    <source>
        <dbReference type="PROSITE" id="PS50245"/>
    </source>
</evidence>
<proteinExistence type="inferred from homology"/>
<dbReference type="InterPro" id="IPR000626">
    <property type="entry name" value="Ubiquitin-like_dom"/>
</dbReference>
<gene>
    <name evidence="5" type="ORF">KASA_0P00385G</name>
</gene>
<dbReference type="GO" id="GO:0035371">
    <property type="term" value="C:microtubule plus-end"/>
    <property type="evidence" value="ECO:0007669"/>
    <property type="project" value="TreeGrafter"/>
</dbReference>
<dbReference type="Proteomes" id="UP000196158">
    <property type="component" value="Unassembled WGS sequence"/>
</dbReference>
<dbReference type="Pfam" id="PF01302">
    <property type="entry name" value="CAP_GLY"/>
    <property type="match status" value="1"/>
</dbReference>
<dbReference type="STRING" id="1789683.A0A1X7QZQ5"/>
<comment type="subcellular location">
    <subcellularLocation>
        <location evidence="1">Cytoplasm</location>
    </subcellularLocation>
</comment>
<dbReference type="GO" id="GO:0005634">
    <property type="term" value="C:nucleus"/>
    <property type="evidence" value="ECO:0007669"/>
    <property type="project" value="TreeGrafter"/>
</dbReference>